<feature type="domain" description="Methyl-accepting transducer" evidence="8">
    <location>
        <begin position="304"/>
        <end position="575"/>
    </location>
</feature>
<comment type="similarity">
    <text evidence="5">Belongs to the methyl-accepting chemotaxis (MCP) protein family.</text>
</comment>
<dbReference type="PANTHER" id="PTHR32089:SF112">
    <property type="entry name" value="LYSOZYME-LIKE PROTEIN-RELATED"/>
    <property type="match status" value="1"/>
</dbReference>
<feature type="transmembrane region" description="Helical" evidence="7">
    <location>
        <begin position="210"/>
        <end position="230"/>
    </location>
</feature>
<dbReference type="Gene3D" id="6.10.340.10">
    <property type="match status" value="1"/>
</dbReference>
<evidence type="ECO:0000259" key="8">
    <source>
        <dbReference type="PROSITE" id="PS50111"/>
    </source>
</evidence>
<dbReference type="GO" id="GO:0007165">
    <property type="term" value="P:signal transduction"/>
    <property type="evidence" value="ECO:0007669"/>
    <property type="project" value="UniProtKB-KW"/>
</dbReference>
<organism evidence="10 11">
    <name type="scientific">Bacillus mesophilum</name>
    <dbReference type="NCBI Taxonomy" id="1071718"/>
    <lineage>
        <taxon>Bacteria</taxon>
        <taxon>Bacillati</taxon>
        <taxon>Bacillota</taxon>
        <taxon>Bacilli</taxon>
        <taxon>Bacillales</taxon>
        <taxon>Bacillaceae</taxon>
        <taxon>Bacillus</taxon>
    </lineage>
</organism>
<keyword evidence="7" id="KW-0812">Transmembrane</keyword>
<evidence type="ECO:0000256" key="6">
    <source>
        <dbReference type="PROSITE-ProRule" id="PRU00284"/>
    </source>
</evidence>
<dbReference type="PROSITE" id="PS50111">
    <property type="entry name" value="CHEMOTAXIS_TRANSDUC_2"/>
    <property type="match status" value="1"/>
</dbReference>
<dbReference type="Pfam" id="PF00672">
    <property type="entry name" value="HAMP"/>
    <property type="match status" value="1"/>
</dbReference>
<evidence type="ECO:0000256" key="7">
    <source>
        <dbReference type="SAM" id="Phobius"/>
    </source>
</evidence>
<dbReference type="Pfam" id="PF05227">
    <property type="entry name" value="CHASE3"/>
    <property type="match status" value="1"/>
</dbReference>
<protein>
    <submittedName>
        <fullName evidence="10">Methyl-accepting chemotaxis protein</fullName>
    </submittedName>
</protein>
<dbReference type="SMART" id="SM00283">
    <property type="entry name" value="MA"/>
    <property type="match status" value="1"/>
</dbReference>
<evidence type="ECO:0000256" key="3">
    <source>
        <dbReference type="ARBA" id="ARBA00023136"/>
    </source>
</evidence>
<dbReference type="CDD" id="cd11386">
    <property type="entry name" value="MCP_signal"/>
    <property type="match status" value="1"/>
</dbReference>
<dbReference type="InterPro" id="IPR004090">
    <property type="entry name" value="Chemotax_Me-accpt_rcpt"/>
</dbReference>
<dbReference type="Proteomes" id="UP000441354">
    <property type="component" value="Unassembled WGS sequence"/>
</dbReference>
<comment type="subcellular location">
    <subcellularLocation>
        <location evidence="1">Cell membrane</location>
    </subcellularLocation>
</comment>
<name>A0A7V7UX65_9BACI</name>
<evidence type="ECO:0000256" key="1">
    <source>
        <dbReference type="ARBA" id="ARBA00004236"/>
    </source>
</evidence>
<gene>
    <name evidence="10" type="ORF">F7732_02950</name>
</gene>
<dbReference type="InterPro" id="IPR007891">
    <property type="entry name" value="CHASE3"/>
</dbReference>
<dbReference type="GO" id="GO:0005886">
    <property type="term" value="C:plasma membrane"/>
    <property type="evidence" value="ECO:0007669"/>
    <property type="project" value="UniProtKB-SubCell"/>
</dbReference>
<dbReference type="PRINTS" id="PR00260">
    <property type="entry name" value="CHEMTRNSDUCR"/>
</dbReference>
<dbReference type="EMBL" id="WBOT01000001">
    <property type="protein sequence ID" value="KAB2335546.1"/>
    <property type="molecule type" value="Genomic_DNA"/>
</dbReference>
<keyword evidence="11" id="KW-1185">Reference proteome</keyword>
<dbReference type="PANTHER" id="PTHR32089">
    <property type="entry name" value="METHYL-ACCEPTING CHEMOTAXIS PROTEIN MCPB"/>
    <property type="match status" value="1"/>
</dbReference>
<keyword evidence="7" id="KW-1133">Transmembrane helix</keyword>
<evidence type="ECO:0000259" key="9">
    <source>
        <dbReference type="PROSITE" id="PS50885"/>
    </source>
</evidence>
<proteinExistence type="inferred from homology"/>
<keyword evidence="2" id="KW-1003">Cell membrane</keyword>
<evidence type="ECO:0000256" key="2">
    <source>
        <dbReference type="ARBA" id="ARBA00022475"/>
    </source>
</evidence>
<dbReference type="PROSITE" id="PS50885">
    <property type="entry name" value="HAMP"/>
    <property type="match status" value="1"/>
</dbReference>
<dbReference type="InterPro" id="IPR003660">
    <property type="entry name" value="HAMP_dom"/>
</dbReference>
<keyword evidence="3 7" id="KW-0472">Membrane</keyword>
<keyword evidence="4 6" id="KW-0807">Transducer</keyword>
<evidence type="ECO:0000256" key="5">
    <source>
        <dbReference type="ARBA" id="ARBA00029447"/>
    </source>
</evidence>
<dbReference type="GO" id="GO:0006935">
    <property type="term" value="P:chemotaxis"/>
    <property type="evidence" value="ECO:0007669"/>
    <property type="project" value="InterPro"/>
</dbReference>
<comment type="caution">
    <text evidence="10">The sequence shown here is derived from an EMBL/GenBank/DDBJ whole genome shotgun (WGS) entry which is preliminary data.</text>
</comment>
<dbReference type="Pfam" id="PF00015">
    <property type="entry name" value="MCPsignal"/>
    <property type="match status" value="1"/>
</dbReference>
<dbReference type="SMART" id="SM00304">
    <property type="entry name" value="HAMP"/>
    <property type="match status" value="1"/>
</dbReference>
<dbReference type="InterPro" id="IPR004089">
    <property type="entry name" value="MCPsignal_dom"/>
</dbReference>
<dbReference type="GO" id="GO:0004888">
    <property type="term" value="F:transmembrane signaling receptor activity"/>
    <property type="evidence" value="ECO:0007669"/>
    <property type="project" value="InterPro"/>
</dbReference>
<feature type="domain" description="HAMP" evidence="9">
    <location>
        <begin position="232"/>
        <end position="285"/>
    </location>
</feature>
<dbReference type="SUPFAM" id="SSF58104">
    <property type="entry name" value="Methyl-accepting chemotaxis protein (MCP) signaling domain"/>
    <property type="match status" value="1"/>
</dbReference>
<evidence type="ECO:0000256" key="4">
    <source>
        <dbReference type="ARBA" id="ARBA00023224"/>
    </source>
</evidence>
<evidence type="ECO:0000313" key="10">
    <source>
        <dbReference type="EMBL" id="KAB2335546.1"/>
    </source>
</evidence>
<sequence length="590" mass="64861">MVTYKYNILYTPTIRHERKRVMKKGKKMKMTVAKKLLFGFFIVFLLFGIVAGLSNYELEHVNKQYEEIIDNRVPVALTVKDLKIDLYNQANGINGYLLTGDSSYLEDFESARKRLIHYIDVLKKSAYHQESQQLVEEIDALHTQFYEIAEEQITLKIQQNEAAYMELAETSAKEAGEEFITTADSLVKVEENLLSEQTEETAAAVSTIQMIVLLSSIGAIILGIIVAYFIGASISKPIKLAAKTIDLVAKGDLSQGKLKVKNRDEIGSFITSLNKMVHELRLLVGQVRDTSSQVAASGEEMAASSEQSTLASEQVAHISQSNVAETELQLNQFQEISLSVDEMSSGIKEISQSSEKMLTATEKATELTDKGTDAVKNVVQQMKDINTSVGNATQYITALKTRSEEISNFVGMITSIADQTNLLALNAAIEAARAGEHGKGFAVVADEVRKLAEESKKSADQIQQMVDLIQGETEQAVIAMEEGNAQVHEGLTDTENANAAFLEIFTSIGDVIERVAEVNISIETLSVISDKINEQIITIKNISERNVSSAQETSAATEEQLATMEEVATSAESLAKLSEDLQTVVSRFKI</sequence>
<dbReference type="CDD" id="cd06225">
    <property type="entry name" value="HAMP"/>
    <property type="match status" value="1"/>
</dbReference>
<reference evidence="10 11" key="1">
    <citation type="journal article" date="2014" name="Arch. Microbiol.">
        <title>Bacillus mesophilum sp. nov., strain IITR-54T, a novel 4-chlorobiphenyl dechlorinating bacterium.</title>
        <authorList>
            <person name="Manickam N."/>
            <person name="Singh N.K."/>
            <person name="Bajaj A."/>
            <person name="Kumar R.M."/>
            <person name="Kaur G."/>
            <person name="Kaur N."/>
            <person name="Bala M."/>
            <person name="Kumar A."/>
            <person name="Mayilraj S."/>
        </authorList>
    </citation>
    <scope>NUCLEOTIDE SEQUENCE [LARGE SCALE GENOMIC DNA]</scope>
    <source>
        <strain evidence="10 11">IITR-54</strain>
    </source>
</reference>
<dbReference type="AlphaFoldDB" id="A0A7V7UX65"/>
<dbReference type="Gene3D" id="1.10.287.950">
    <property type="entry name" value="Methyl-accepting chemotaxis protein"/>
    <property type="match status" value="1"/>
</dbReference>
<evidence type="ECO:0000313" key="11">
    <source>
        <dbReference type="Proteomes" id="UP000441354"/>
    </source>
</evidence>
<accession>A0A7V7UX65</accession>
<dbReference type="FunFam" id="1.10.287.950:FF:000001">
    <property type="entry name" value="Methyl-accepting chemotaxis sensory transducer"/>
    <property type="match status" value="1"/>
</dbReference>